<dbReference type="Proteomes" id="UP000634136">
    <property type="component" value="Unassembled WGS sequence"/>
</dbReference>
<dbReference type="EMBL" id="JAAIUW010000008">
    <property type="protein sequence ID" value="KAF7820846.1"/>
    <property type="molecule type" value="Genomic_DNA"/>
</dbReference>
<keyword evidence="2" id="KW-1185">Reference proteome</keyword>
<comment type="caution">
    <text evidence="1">The sequence shown here is derived from an EMBL/GenBank/DDBJ whole genome shotgun (WGS) entry which is preliminary data.</text>
</comment>
<evidence type="ECO:0000313" key="2">
    <source>
        <dbReference type="Proteomes" id="UP000634136"/>
    </source>
</evidence>
<evidence type="ECO:0000313" key="1">
    <source>
        <dbReference type="EMBL" id="KAF7820846.1"/>
    </source>
</evidence>
<sequence>MAVSDSQLSFKDALFANIKPPIPTLSKTQELDPLSQLQTSSFQSYPPADQHYQKITQAGSRKEILVSFPPSLCKTIDDPWKNAIIIRTTRYQMDFSYIKNRLIKL</sequence>
<protein>
    <submittedName>
        <fullName evidence="1">Uncharacterized protein</fullName>
    </submittedName>
</protein>
<reference evidence="1" key="1">
    <citation type="submission" date="2020-09" db="EMBL/GenBank/DDBJ databases">
        <title>Genome-Enabled Discovery of Anthraquinone Biosynthesis in Senna tora.</title>
        <authorList>
            <person name="Kang S.-H."/>
            <person name="Pandey R.P."/>
            <person name="Lee C.-M."/>
            <person name="Sim J.-S."/>
            <person name="Jeong J.-T."/>
            <person name="Choi B.-S."/>
            <person name="Jung M."/>
            <person name="Ginzburg D."/>
            <person name="Zhao K."/>
            <person name="Won S.Y."/>
            <person name="Oh T.-J."/>
            <person name="Yu Y."/>
            <person name="Kim N.-H."/>
            <person name="Lee O.R."/>
            <person name="Lee T.-H."/>
            <person name="Bashyal P."/>
            <person name="Kim T.-S."/>
            <person name="Lee W.-H."/>
            <person name="Kawkins C."/>
            <person name="Kim C.-K."/>
            <person name="Kim J.S."/>
            <person name="Ahn B.O."/>
            <person name="Rhee S.Y."/>
            <person name="Sohng J.K."/>
        </authorList>
    </citation>
    <scope>NUCLEOTIDE SEQUENCE</scope>
    <source>
        <tissue evidence="1">Leaf</tissue>
    </source>
</reference>
<name>A0A834TGQ7_9FABA</name>
<proteinExistence type="predicted"/>
<organism evidence="1 2">
    <name type="scientific">Senna tora</name>
    <dbReference type="NCBI Taxonomy" id="362788"/>
    <lineage>
        <taxon>Eukaryota</taxon>
        <taxon>Viridiplantae</taxon>
        <taxon>Streptophyta</taxon>
        <taxon>Embryophyta</taxon>
        <taxon>Tracheophyta</taxon>
        <taxon>Spermatophyta</taxon>
        <taxon>Magnoliopsida</taxon>
        <taxon>eudicotyledons</taxon>
        <taxon>Gunneridae</taxon>
        <taxon>Pentapetalae</taxon>
        <taxon>rosids</taxon>
        <taxon>fabids</taxon>
        <taxon>Fabales</taxon>
        <taxon>Fabaceae</taxon>
        <taxon>Caesalpinioideae</taxon>
        <taxon>Cassia clade</taxon>
        <taxon>Senna</taxon>
    </lineage>
</organism>
<accession>A0A834TGQ7</accession>
<dbReference type="AlphaFoldDB" id="A0A834TGQ7"/>
<gene>
    <name evidence="1" type="ORF">G2W53_026301</name>
</gene>